<dbReference type="SUPFAM" id="SSF143456">
    <property type="entry name" value="VC0467-like"/>
    <property type="match status" value="1"/>
</dbReference>
<name>A0A9W7LGM9_9STRA</name>
<dbReference type="Gene3D" id="3.40.1740.10">
    <property type="entry name" value="VC0467-like"/>
    <property type="match status" value="1"/>
</dbReference>
<evidence type="ECO:0000256" key="1">
    <source>
        <dbReference type="SAM" id="SignalP"/>
    </source>
</evidence>
<accession>A0A9W7LGM9</accession>
<dbReference type="AlphaFoldDB" id="A0A9W7LGM9"/>
<keyword evidence="3" id="KW-1185">Reference proteome</keyword>
<dbReference type="PANTHER" id="PTHR31984">
    <property type="entry name" value="TRANSPORTER, PUTATIVE (DUF179)-RELATED"/>
    <property type="match status" value="1"/>
</dbReference>
<keyword evidence="1" id="KW-0732">Signal</keyword>
<feature type="chain" id="PRO_5040917829" evidence="1">
    <location>
        <begin position="18"/>
        <end position="317"/>
    </location>
</feature>
<dbReference type="Proteomes" id="UP001165065">
    <property type="component" value="Unassembled WGS sequence"/>
</dbReference>
<protein>
    <submittedName>
        <fullName evidence="2">Uncharacterized protein</fullName>
    </submittedName>
</protein>
<proteinExistence type="predicted"/>
<sequence length="317" mass="34580">MKSSVLNLLLCANAVTSFLNSPSTIRHEPRIAFKSDSSNLKKGCSGFRTKLWYNEEAGSLSIPPDWRQFRANLVAQERWKEDQTKAMAKSSFKRFFLPPADEGHPAAEETSQLPEHWAHPLHHVEHGSVLIANEKLGGVFSRAVVLMLSVGNGKSTGVVINRPLDGTLKDAAKGSNVAKPIQSTFASSTVSYGGPVKEEDLAILHSNPFAEGSREIVPGVFVGGSEGLRKLVCHQEFHPTKALFARGRAEWIPGQLDREIDRGVWRVASASPSLILRHASAKSSTDVAAHGTESGLWNDVLQCMGGKYSNISDNFRE</sequence>
<comment type="caution">
    <text evidence="2">The sequence shown here is derived from an EMBL/GenBank/DDBJ whole genome shotgun (WGS) entry which is preliminary data.</text>
</comment>
<evidence type="ECO:0000313" key="3">
    <source>
        <dbReference type="Proteomes" id="UP001165065"/>
    </source>
</evidence>
<evidence type="ECO:0000313" key="2">
    <source>
        <dbReference type="EMBL" id="GMI48762.1"/>
    </source>
</evidence>
<feature type="signal peptide" evidence="1">
    <location>
        <begin position="1"/>
        <end position="17"/>
    </location>
</feature>
<reference evidence="3" key="1">
    <citation type="journal article" date="2023" name="Commun. Biol.">
        <title>Genome analysis of Parmales, the sister group of diatoms, reveals the evolutionary specialization of diatoms from phago-mixotrophs to photoautotrophs.</title>
        <authorList>
            <person name="Ban H."/>
            <person name="Sato S."/>
            <person name="Yoshikawa S."/>
            <person name="Yamada K."/>
            <person name="Nakamura Y."/>
            <person name="Ichinomiya M."/>
            <person name="Sato N."/>
            <person name="Blanc-Mathieu R."/>
            <person name="Endo H."/>
            <person name="Kuwata A."/>
            <person name="Ogata H."/>
        </authorList>
    </citation>
    <scope>NUCLEOTIDE SEQUENCE [LARGE SCALE GENOMIC DNA]</scope>
</reference>
<dbReference type="PANTHER" id="PTHR31984:SF17">
    <property type="entry name" value="TRANSCRIPTIONAL REGULATOR"/>
    <property type="match status" value="1"/>
</dbReference>
<dbReference type="Pfam" id="PF02622">
    <property type="entry name" value="DUF179"/>
    <property type="match status" value="1"/>
</dbReference>
<dbReference type="OrthoDB" id="272750at2759"/>
<organism evidence="2 3">
    <name type="scientific">Triparma columacea</name>
    <dbReference type="NCBI Taxonomy" id="722753"/>
    <lineage>
        <taxon>Eukaryota</taxon>
        <taxon>Sar</taxon>
        <taxon>Stramenopiles</taxon>
        <taxon>Ochrophyta</taxon>
        <taxon>Bolidophyceae</taxon>
        <taxon>Parmales</taxon>
        <taxon>Triparmaceae</taxon>
        <taxon>Triparma</taxon>
    </lineage>
</organism>
<dbReference type="InterPro" id="IPR003774">
    <property type="entry name" value="AlgH-like"/>
</dbReference>
<dbReference type="EMBL" id="BRYA01000425">
    <property type="protein sequence ID" value="GMI48762.1"/>
    <property type="molecule type" value="Genomic_DNA"/>
</dbReference>
<gene>
    <name evidence="2" type="ORF">TrCOL_g11160</name>
</gene>